<dbReference type="EMBL" id="UINC01007411">
    <property type="protein sequence ID" value="SVA33163.1"/>
    <property type="molecule type" value="Genomic_DNA"/>
</dbReference>
<dbReference type="PANTHER" id="PTHR11117">
    <property type="entry name" value="SUCCINYL-COA LIGASE SUBUNIT ALPHA"/>
    <property type="match status" value="1"/>
</dbReference>
<name>A0A381V1Q1_9ZZZZ</name>
<dbReference type="GO" id="GO:0009361">
    <property type="term" value="C:succinate-CoA ligase complex (ADP-forming)"/>
    <property type="evidence" value="ECO:0007669"/>
    <property type="project" value="TreeGrafter"/>
</dbReference>
<dbReference type="SMART" id="SM00881">
    <property type="entry name" value="CoA_binding"/>
    <property type="match status" value="1"/>
</dbReference>
<evidence type="ECO:0000313" key="2">
    <source>
        <dbReference type="EMBL" id="SVA33163.1"/>
    </source>
</evidence>
<dbReference type="InterPro" id="IPR036291">
    <property type="entry name" value="NAD(P)-bd_dom_sf"/>
</dbReference>
<dbReference type="GO" id="GO:0004776">
    <property type="term" value="F:succinate-CoA ligase (GDP-forming) activity"/>
    <property type="evidence" value="ECO:0007669"/>
    <property type="project" value="TreeGrafter"/>
</dbReference>
<dbReference type="InterPro" id="IPR003781">
    <property type="entry name" value="CoA-bd"/>
</dbReference>
<dbReference type="PANTHER" id="PTHR11117:SF2">
    <property type="entry name" value="SUCCINATE--COA LIGASE [ADP_GDP-FORMING] SUBUNIT ALPHA, MITOCHONDRIAL"/>
    <property type="match status" value="1"/>
</dbReference>
<evidence type="ECO:0000259" key="1">
    <source>
        <dbReference type="SMART" id="SM00881"/>
    </source>
</evidence>
<dbReference type="GO" id="GO:0006099">
    <property type="term" value="P:tricarboxylic acid cycle"/>
    <property type="evidence" value="ECO:0007669"/>
    <property type="project" value="TreeGrafter"/>
</dbReference>
<organism evidence="2">
    <name type="scientific">marine metagenome</name>
    <dbReference type="NCBI Taxonomy" id="408172"/>
    <lineage>
        <taxon>unclassified sequences</taxon>
        <taxon>metagenomes</taxon>
        <taxon>ecological metagenomes</taxon>
    </lineage>
</organism>
<sequence length="904" mass="97863">MHKQGVGEFPYYVGINSLEELATKDDRVVVLNILGKESSGVTPISNDYSGGNIVFGTGPGKSGKSLTTKNGKIPVYNSIKEGMAAGHKFNTVVVYLPPSGVKDGIAEAVRDNPDLKKAIILTEKVAVKDSRIMRAICQTNGVDLFGGNCLGLADSWNHVRLGGALGGNAPEESLIKGSIALFSNSGNFTTTIAVYLATAGWGTTTSVSSGKDVYIQYGPKEFLYALDRDDRSQAAVMYSEPGGYYEKDIKTDKPIVACVVGRWKAKLSKACGHAGSLAGSGDDALAKEKWFMEYFGVDGIYTPENPVASKKGALVTNIAYIPEALTAVMKLHGKDPDFAPQGSLSLKSWFGNNQGLNLPKELDTPVVEAISPYNEQITALDKQVGAQYRRETLKDTSGASMMDPKTQVSKIHQTSILDASTKSFEANLVFALCREYPNEYGEKIANIALNAYVNQRGQATLAAAEASRENGNSPNTVVSGAVAIVGKKMAEPAMDAAKALLSLFQFSKLSDPTGNYDYKEELNSAKSHKDTLLAANDDTCAERMAAHLSQGAQSIFIKFLIDFAKQEGGKPSTDAMIAAIWTTLGWGGLRSKKITRGTITRLPWYSRIYSTIVGVVASADKHGEDSFCGIKLEELVPNFSFTRTAFLSLMGREPTDDELFEFQVLLGLIITNGPGTISAQGSKGAVSADGPEMPDRVQVNKAFIGFLTHTGFAHGGNGYEAAAFLIEQFKDTNLKAADDKNHGLDLDAMALEYSNKYKNYKAEQKAIGNLEYAKVPCINHPIFKGKDVNFDPREEFVRKLFEEKGINNVFLDYYHSIVNSMFKAKVSKNVYCVNIDAVIAVILLKMVWGEYKAGNLAEADIETSSFATFLFGRMIGCAAEIDDHTFRGKNMDTRTPASKCSYVG</sequence>
<dbReference type="InterPro" id="IPR036969">
    <property type="entry name" value="Citrate_synthase_sf"/>
</dbReference>
<dbReference type="AlphaFoldDB" id="A0A381V1Q1"/>
<dbReference type="SUPFAM" id="SSF48256">
    <property type="entry name" value="Citrate synthase"/>
    <property type="match status" value="1"/>
</dbReference>
<protein>
    <recommendedName>
        <fullName evidence="1">CoA-binding domain-containing protein</fullName>
    </recommendedName>
</protein>
<dbReference type="SUPFAM" id="SSF52210">
    <property type="entry name" value="Succinyl-CoA synthetase domains"/>
    <property type="match status" value="1"/>
</dbReference>
<accession>A0A381V1Q1</accession>
<feature type="domain" description="CoA-binding" evidence="1">
    <location>
        <begin position="21"/>
        <end position="125"/>
    </location>
</feature>
<dbReference type="Gene3D" id="3.40.50.720">
    <property type="entry name" value="NAD(P)-binding Rossmann-like Domain"/>
    <property type="match status" value="1"/>
</dbReference>
<proteinExistence type="predicted"/>
<dbReference type="InterPro" id="IPR032875">
    <property type="entry name" value="Succ_CoA_lig_flav_dom"/>
</dbReference>
<reference evidence="2" key="1">
    <citation type="submission" date="2018-05" db="EMBL/GenBank/DDBJ databases">
        <authorList>
            <person name="Lanie J.A."/>
            <person name="Ng W.-L."/>
            <person name="Kazmierczak K.M."/>
            <person name="Andrzejewski T.M."/>
            <person name="Davidsen T.M."/>
            <person name="Wayne K.J."/>
            <person name="Tettelin H."/>
            <person name="Glass J.I."/>
            <person name="Rusch D."/>
            <person name="Podicherti R."/>
            <person name="Tsui H.-C.T."/>
            <person name="Winkler M.E."/>
        </authorList>
    </citation>
    <scope>NUCLEOTIDE SEQUENCE</scope>
</reference>
<dbReference type="GO" id="GO:0004775">
    <property type="term" value="F:succinate-CoA ligase (ADP-forming) activity"/>
    <property type="evidence" value="ECO:0007669"/>
    <property type="project" value="TreeGrafter"/>
</dbReference>
<dbReference type="SUPFAM" id="SSF51735">
    <property type="entry name" value="NAD(P)-binding Rossmann-fold domains"/>
    <property type="match status" value="1"/>
</dbReference>
<dbReference type="Pfam" id="PF02629">
    <property type="entry name" value="CoA_binding"/>
    <property type="match status" value="1"/>
</dbReference>
<dbReference type="GO" id="GO:0046912">
    <property type="term" value="F:acyltransferase activity, acyl groups converted into alkyl on transfer"/>
    <property type="evidence" value="ECO:0007669"/>
    <property type="project" value="InterPro"/>
</dbReference>
<dbReference type="Gene3D" id="3.40.50.261">
    <property type="entry name" value="Succinyl-CoA synthetase domains"/>
    <property type="match status" value="1"/>
</dbReference>
<dbReference type="Pfam" id="PF13607">
    <property type="entry name" value="Succ_CoA_lig"/>
    <property type="match status" value="1"/>
</dbReference>
<dbReference type="InterPro" id="IPR016102">
    <property type="entry name" value="Succinyl-CoA_synth-like"/>
</dbReference>
<gene>
    <name evidence="2" type="ORF">METZ01_LOCUS86017</name>
</gene>